<dbReference type="AlphaFoldDB" id="A0A0D3IDE7"/>
<dbReference type="InterPro" id="IPR036770">
    <property type="entry name" value="Ankyrin_rpt-contain_sf"/>
</dbReference>
<evidence type="ECO:0000256" key="2">
    <source>
        <dbReference type="ARBA" id="ARBA00023043"/>
    </source>
</evidence>
<keyword evidence="1" id="KW-0677">Repeat</keyword>
<dbReference type="RefSeq" id="XP_005761711.1">
    <property type="nucleotide sequence ID" value="XM_005761654.1"/>
</dbReference>
<proteinExistence type="predicted"/>
<dbReference type="GeneID" id="17255408"/>
<dbReference type="Pfam" id="PF00023">
    <property type="entry name" value="Ank"/>
    <property type="match status" value="2"/>
</dbReference>
<feature type="region of interest" description="Disordered" evidence="3">
    <location>
        <begin position="203"/>
        <end position="222"/>
    </location>
</feature>
<dbReference type="Proteomes" id="UP000013827">
    <property type="component" value="Unassembled WGS sequence"/>
</dbReference>
<dbReference type="InterPro" id="IPR002110">
    <property type="entry name" value="Ankyrin_rpt"/>
</dbReference>
<dbReference type="KEGG" id="ehx:EMIHUDRAFT_216673"/>
<dbReference type="PANTHER" id="PTHR24161">
    <property type="entry name" value="ANK_REP_REGION DOMAIN-CONTAINING PROTEIN-RELATED"/>
    <property type="match status" value="1"/>
</dbReference>
<protein>
    <recommendedName>
        <fullName evidence="6">Ankyrin repeat domain-containing protein</fullName>
    </recommendedName>
</protein>
<keyword evidence="5" id="KW-1185">Reference proteome</keyword>
<accession>A0A0D3IDE7</accession>
<keyword evidence="2" id="KW-0040">ANK repeat</keyword>
<evidence type="ECO:0000313" key="5">
    <source>
        <dbReference type="Proteomes" id="UP000013827"/>
    </source>
</evidence>
<organism evidence="4 5">
    <name type="scientific">Emiliania huxleyi (strain CCMP1516)</name>
    <dbReference type="NCBI Taxonomy" id="280463"/>
    <lineage>
        <taxon>Eukaryota</taxon>
        <taxon>Haptista</taxon>
        <taxon>Haptophyta</taxon>
        <taxon>Prymnesiophyceae</taxon>
        <taxon>Isochrysidales</taxon>
        <taxon>Noelaerhabdaceae</taxon>
        <taxon>Emiliania</taxon>
    </lineage>
</organism>
<evidence type="ECO:0000256" key="3">
    <source>
        <dbReference type="SAM" id="MobiDB-lite"/>
    </source>
</evidence>
<dbReference type="EnsemblProtists" id="EOD09282">
    <property type="protein sequence ID" value="EOD09282"/>
    <property type="gene ID" value="EMIHUDRAFT_216673"/>
</dbReference>
<evidence type="ECO:0000256" key="1">
    <source>
        <dbReference type="ARBA" id="ARBA00022737"/>
    </source>
</evidence>
<dbReference type="HOGENOM" id="CLU_1247376_0_0_1"/>
<reference evidence="4" key="2">
    <citation type="submission" date="2024-10" db="UniProtKB">
        <authorList>
            <consortium name="EnsemblProtists"/>
        </authorList>
    </citation>
    <scope>IDENTIFICATION</scope>
</reference>
<reference evidence="5" key="1">
    <citation type="journal article" date="2013" name="Nature">
        <title>Pan genome of the phytoplankton Emiliania underpins its global distribution.</title>
        <authorList>
            <person name="Read B.A."/>
            <person name="Kegel J."/>
            <person name="Klute M.J."/>
            <person name="Kuo A."/>
            <person name="Lefebvre S.C."/>
            <person name="Maumus F."/>
            <person name="Mayer C."/>
            <person name="Miller J."/>
            <person name="Monier A."/>
            <person name="Salamov A."/>
            <person name="Young J."/>
            <person name="Aguilar M."/>
            <person name="Claverie J.M."/>
            <person name="Frickenhaus S."/>
            <person name="Gonzalez K."/>
            <person name="Herman E.K."/>
            <person name="Lin Y.C."/>
            <person name="Napier J."/>
            <person name="Ogata H."/>
            <person name="Sarno A.F."/>
            <person name="Shmutz J."/>
            <person name="Schroeder D."/>
            <person name="de Vargas C."/>
            <person name="Verret F."/>
            <person name="von Dassow P."/>
            <person name="Valentin K."/>
            <person name="Van de Peer Y."/>
            <person name="Wheeler G."/>
            <person name="Dacks J.B."/>
            <person name="Delwiche C.F."/>
            <person name="Dyhrman S.T."/>
            <person name="Glockner G."/>
            <person name="John U."/>
            <person name="Richards T."/>
            <person name="Worden A.Z."/>
            <person name="Zhang X."/>
            <person name="Grigoriev I.V."/>
            <person name="Allen A.E."/>
            <person name="Bidle K."/>
            <person name="Borodovsky M."/>
            <person name="Bowler C."/>
            <person name="Brownlee C."/>
            <person name="Cock J.M."/>
            <person name="Elias M."/>
            <person name="Gladyshev V.N."/>
            <person name="Groth M."/>
            <person name="Guda C."/>
            <person name="Hadaegh A."/>
            <person name="Iglesias-Rodriguez M.D."/>
            <person name="Jenkins J."/>
            <person name="Jones B.M."/>
            <person name="Lawson T."/>
            <person name="Leese F."/>
            <person name="Lindquist E."/>
            <person name="Lobanov A."/>
            <person name="Lomsadze A."/>
            <person name="Malik S.B."/>
            <person name="Marsh M.E."/>
            <person name="Mackinder L."/>
            <person name="Mock T."/>
            <person name="Mueller-Roeber B."/>
            <person name="Pagarete A."/>
            <person name="Parker M."/>
            <person name="Probert I."/>
            <person name="Quesneville H."/>
            <person name="Raines C."/>
            <person name="Rensing S.A."/>
            <person name="Riano-Pachon D.M."/>
            <person name="Richier S."/>
            <person name="Rokitta S."/>
            <person name="Shiraiwa Y."/>
            <person name="Soanes D.M."/>
            <person name="van der Giezen M."/>
            <person name="Wahlund T.M."/>
            <person name="Williams B."/>
            <person name="Wilson W."/>
            <person name="Wolfe G."/>
            <person name="Wurch L.L."/>
        </authorList>
    </citation>
    <scope>NUCLEOTIDE SEQUENCE</scope>
</reference>
<evidence type="ECO:0008006" key="6">
    <source>
        <dbReference type="Google" id="ProtNLM"/>
    </source>
</evidence>
<name>A0A0D3IDE7_EMIH1</name>
<sequence>MADATRVLVERFGYVLDEELFDDEQVRANAEASRVSEEQARGRLIAAALECGRKVVSAVGSHGGAWLSEAVEFSRDEEAFALLSLGADPNGDEEWAPLHVAAARGQLALLRRLLAGPNIRVDALGGPANRTPLLLACGARRHENGFDDEPAADGPEMQEVVRLLLGARADPNLADVDECSALMYAAPQPVPRGADAPVILRLATPGPHHRPRELSPAPFTKR</sequence>
<evidence type="ECO:0000313" key="4">
    <source>
        <dbReference type="EnsemblProtists" id="EOD09282"/>
    </source>
</evidence>
<dbReference type="SUPFAM" id="SSF48403">
    <property type="entry name" value="Ankyrin repeat"/>
    <property type="match status" value="1"/>
</dbReference>
<dbReference type="Gene3D" id="1.25.40.20">
    <property type="entry name" value="Ankyrin repeat-containing domain"/>
    <property type="match status" value="1"/>
</dbReference>
<dbReference type="PaxDb" id="2903-EOD09282"/>
<dbReference type="PANTHER" id="PTHR24161:SF85">
    <property type="entry name" value="PALMITOYLTRANSFERASE HIP14"/>
    <property type="match status" value="1"/>
</dbReference>